<protein>
    <recommendedName>
        <fullName evidence="1">Retrotransposon Copia-like N-terminal domain-containing protein</fullName>
    </recommendedName>
</protein>
<dbReference type="Pfam" id="PF14244">
    <property type="entry name" value="Retrotran_gag_3"/>
    <property type="match status" value="1"/>
</dbReference>
<sequence>MSALVPQNNVSQPINIILDGPNYPHWAQAMRSFLKGRKLWLFISGDRTKPLQCKDISASSPESGLISTLSESDEDFANRLEDWDSINHRIITWFSNTSIASINISVILKEMRTIYTAQMMGSRCNRNRYIQIADVT</sequence>
<evidence type="ECO:0000313" key="2">
    <source>
        <dbReference type="EMBL" id="KAK3006181.1"/>
    </source>
</evidence>
<feature type="domain" description="Retrotransposon Copia-like N-terminal" evidence="1">
    <location>
        <begin position="16"/>
        <end position="50"/>
    </location>
</feature>
<evidence type="ECO:0000313" key="3">
    <source>
        <dbReference type="Proteomes" id="UP001188597"/>
    </source>
</evidence>
<dbReference type="InterPro" id="IPR029472">
    <property type="entry name" value="Copia-like_N"/>
</dbReference>
<dbReference type="EMBL" id="JAVXUP010002027">
    <property type="protein sequence ID" value="KAK3006181.1"/>
    <property type="molecule type" value="Genomic_DNA"/>
</dbReference>
<comment type="caution">
    <text evidence="2">The sequence shown here is derived from an EMBL/GenBank/DDBJ whole genome shotgun (WGS) entry which is preliminary data.</text>
</comment>
<evidence type="ECO:0000259" key="1">
    <source>
        <dbReference type="Pfam" id="PF14244"/>
    </source>
</evidence>
<gene>
    <name evidence="2" type="ORF">RJ639_015717</name>
</gene>
<dbReference type="Proteomes" id="UP001188597">
    <property type="component" value="Unassembled WGS sequence"/>
</dbReference>
<accession>A0AA89AMS0</accession>
<organism evidence="2 3">
    <name type="scientific">Escallonia herrerae</name>
    <dbReference type="NCBI Taxonomy" id="1293975"/>
    <lineage>
        <taxon>Eukaryota</taxon>
        <taxon>Viridiplantae</taxon>
        <taxon>Streptophyta</taxon>
        <taxon>Embryophyta</taxon>
        <taxon>Tracheophyta</taxon>
        <taxon>Spermatophyta</taxon>
        <taxon>Magnoliopsida</taxon>
        <taxon>eudicotyledons</taxon>
        <taxon>Gunneridae</taxon>
        <taxon>Pentapetalae</taxon>
        <taxon>asterids</taxon>
        <taxon>campanulids</taxon>
        <taxon>Escalloniales</taxon>
        <taxon>Escalloniaceae</taxon>
        <taxon>Escallonia</taxon>
    </lineage>
</organism>
<keyword evidence="3" id="KW-1185">Reference proteome</keyword>
<reference evidence="2" key="1">
    <citation type="submission" date="2022-12" db="EMBL/GenBank/DDBJ databases">
        <title>Draft genome assemblies for two species of Escallonia (Escalloniales).</title>
        <authorList>
            <person name="Chanderbali A."/>
            <person name="Dervinis C."/>
            <person name="Anghel I."/>
            <person name="Soltis D."/>
            <person name="Soltis P."/>
            <person name="Zapata F."/>
        </authorList>
    </citation>
    <scope>NUCLEOTIDE SEQUENCE</scope>
    <source>
        <strain evidence="2">UCBG64.0493</strain>
        <tissue evidence="2">Leaf</tissue>
    </source>
</reference>
<dbReference type="AlphaFoldDB" id="A0AA89AMS0"/>
<proteinExistence type="predicted"/>
<name>A0AA89AMS0_9ASTE</name>